<dbReference type="EMBL" id="CAJVQC010054642">
    <property type="protein sequence ID" value="CAG8794418.1"/>
    <property type="molecule type" value="Genomic_DNA"/>
</dbReference>
<feature type="non-terminal residue" evidence="1">
    <location>
        <position position="475"/>
    </location>
</feature>
<name>A0ACA9RIA2_9GLOM</name>
<protein>
    <submittedName>
        <fullName evidence="1">20750_t:CDS:1</fullName>
    </submittedName>
</protein>
<dbReference type="Proteomes" id="UP000789920">
    <property type="component" value="Unassembled WGS sequence"/>
</dbReference>
<reference evidence="1" key="1">
    <citation type="submission" date="2021-06" db="EMBL/GenBank/DDBJ databases">
        <authorList>
            <person name="Kallberg Y."/>
            <person name="Tangrot J."/>
            <person name="Rosling A."/>
        </authorList>
    </citation>
    <scope>NUCLEOTIDE SEQUENCE</scope>
    <source>
        <strain evidence="1">MA461A</strain>
    </source>
</reference>
<proteinExistence type="predicted"/>
<evidence type="ECO:0000313" key="2">
    <source>
        <dbReference type="Proteomes" id="UP000789920"/>
    </source>
</evidence>
<organism evidence="1 2">
    <name type="scientific">Racocetra persica</name>
    <dbReference type="NCBI Taxonomy" id="160502"/>
    <lineage>
        <taxon>Eukaryota</taxon>
        <taxon>Fungi</taxon>
        <taxon>Fungi incertae sedis</taxon>
        <taxon>Mucoromycota</taxon>
        <taxon>Glomeromycotina</taxon>
        <taxon>Glomeromycetes</taxon>
        <taxon>Diversisporales</taxon>
        <taxon>Gigasporaceae</taxon>
        <taxon>Racocetra</taxon>
    </lineage>
</organism>
<evidence type="ECO:0000313" key="1">
    <source>
        <dbReference type="EMBL" id="CAG8794418.1"/>
    </source>
</evidence>
<sequence>MRRMGFMRSTSGEEGEERTLGAYVAKVDIHFTIKKRDKLLEFGRNIMLDSIFDSLIITEDANYANESNDKDNSVENTSVENTSVENTSVENTSVENNSVENNSIENNSEVIQQNYENEPTNSTQDNNPNEGWEVDWNEAWDDGDDDNWDSTNKQTELSKETNSHDSEVINEPERYSISVKSKSLIDLTLSTLNEARNLNTKSGMRLYQATLDLFDLYRAIMPVYHSNNFTNLPTLAMLFRNDCIWLANQLITIQDQFINSLLPQEHNESEDVESKILYNDMANKLRDLGNEWYDIQLEKQKSVLKEILDEMDGVQLTVNEERFETCQQAMNKVIYTIKHLSNIWKDVLRPSEYYIILGTLINSVLTIMIENLEDLYDISAEESHQLNLIYSMLFPLEEIFRNNGPNKIENHVKNWKKFCYITDILEFPLANIMDKFRSAELNCFTSNELEGLICALFADTPLREQSLQEIRCGHP</sequence>
<comment type="caution">
    <text evidence="1">The sequence shown here is derived from an EMBL/GenBank/DDBJ whole genome shotgun (WGS) entry which is preliminary data.</text>
</comment>
<keyword evidence="2" id="KW-1185">Reference proteome</keyword>
<gene>
    <name evidence="1" type="ORF">RPERSI_LOCUS19759</name>
</gene>
<accession>A0ACA9RIA2</accession>